<sequence length="202" mass="22440">MADSSEKVSFLVDMQCSSLRAEAFLVFDKGSQPTLGQQITDMQPQSADSRPTNGQQSADCWQKIFVRGGKRQSADSWPTVGRLSSDLANCWPTVGRLADREVTEEINEPAEEPQRKRKKASTARQQARPVAMTTGSWKTEADIDTPPAAIRFTPNSNQGFQFPIASQKWSPGDLLLFFLLKTISVIVKNTNSYAEQLKTKLK</sequence>
<dbReference type="Proteomes" id="UP001249851">
    <property type="component" value="Unassembled WGS sequence"/>
</dbReference>
<proteinExistence type="predicted"/>
<reference evidence="2" key="1">
    <citation type="journal article" date="2023" name="G3 (Bethesda)">
        <title>Whole genome assembly and annotation of the endangered Caribbean coral Acropora cervicornis.</title>
        <authorList>
            <person name="Selwyn J.D."/>
            <person name="Vollmer S.V."/>
        </authorList>
    </citation>
    <scope>NUCLEOTIDE SEQUENCE</scope>
    <source>
        <strain evidence="2">K2</strain>
    </source>
</reference>
<evidence type="ECO:0000313" key="2">
    <source>
        <dbReference type="EMBL" id="KAK2567749.1"/>
    </source>
</evidence>
<comment type="caution">
    <text evidence="2">The sequence shown here is derived from an EMBL/GenBank/DDBJ whole genome shotgun (WGS) entry which is preliminary data.</text>
</comment>
<protein>
    <submittedName>
        <fullName evidence="2">Uncharacterized protein</fullName>
    </submittedName>
</protein>
<evidence type="ECO:0000256" key="1">
    <source>
        <dbReference type="SAM" id="MobiDB-lite"/>
    </source>
</evidence>
<dbReference type="EMBL" id="JARQWQ010000013">
    <property type="protein sequence ID" value="KAK2567749.1"/>
    <property type="molecule type" value="Genomic_DNA"/>
</dbReference>
<keyword evidence="3" id="KW-1185">Reference proteome</keyword>
<reference evidence="2" key="2">
    <citation type="journal article" date="2023" name="Science">
        <title>Genomic signatures of disease resistance in endangered staghorn corals.</title>
        <authorList>
            <person name="Vollmer S.V."/>
            <person name="Selwyn J.D."/>
            <person name="Despard B.A."/>
            <person name="Roesel C.L."/>
        </authorList>
    </citation>
    <scope>NUCLEOTIDE SEQUENCE</scope>
    <source>
        <strain evidence="2">K2</strain>
    </source>
</reference>
<dbReference type="AlphaFoldDB" id="A0AAD9QUJ2"/>
<accession>A0AAD9QUJ2</accession>
<organism evidence="2 3">
    <name type="scientific">Acropora cervicornis</name>
    <name type="common">Staghorn coral</name>
    <dbReference type="NCBI Taxonomy" id="6130"/>
    <lineage>
        <taxon>Eukaryota</taxon>
        <taxon>Metazoa</taxon>
        <taxon>Cnidaria</taxon>
        <taxon>Anthozoa</taxon>
        <taxon>Hexacorallia</taxon>
        <taxon>Scleractinia</taxon>
        <taxon>Astrocoeniina</taxon>
        <taxon>Acroporidae</taxon>
        <taxon>Acropora</taxon>
    </lineage>
</organism>
<evidence type="ECO:0000313" key="3">
    <source>
        <dbReference type="Proteomes" id="UP001249851"/>
    </source>
</evidence>
<gene>
    <name evidence="2" type="ORF">P5673_007615</name>
</gene>
<feature type="region of interest" description="Disordered" evidence="1">
    <location>
        <begin position="34"/>
        <end position="57"/>
    </location>
</feature>
<feature type="region of interest" description="Disordered" evidence="1">
    <location>
        <begin position="102"/>
        <end position="136"/>
    </location>
</feature>
<name>A0AAD9QUJ2_ACRCE</name>